<reference evidence="4 5" key="1">
    <citation type="submission" date="2023-09" db="EMBL/GenBank/DDBJ databases">
        <title>Complete-Gapless Cercospora beticola genome.</title>
        <authorList>
            <person name="Wyatt N.A."/>
            <person name="Spanner R.E."/>
            <person name="Bolton M.D."/>
        </authorList>
    </citation>
    <scope>NUCLEOTIDE SEQUENCE [LARGE SCALE GENOMIC DNA]</scope>
    <source>
        <strain evidence="4">Cb09-40</strain>
    </source>
</reference>
<dbReference type="SUPFAM" id="SSF81301">
    <property type="entry name" value="Nucleotidyltransferase"/>
    <property type="match status" value="1"/>
</dbReference>
<comment type="similarity">
    <text evidence="2">In the C-terminal section; belongs to the trehalose phosphatase family.</text>
</comment>
<dbReference type="EMBL" id="CP134191">
    <property type="protein sequence ID" value="WPB07286.1"/>
    <property type="molecule type" value="Genomic_DNA"/>
</dbReference>
<dbReference type="RefSeq" id="XP_023454793.2">
    <property type="nucleotide sequence ID" value="XM_023603357.2"/>
</dbReference>
<feature type="region of interest" description="Disordered" evidence="3">
    <location>
        <begin position="207"/>
        <end position="246"/>
    </location>
</feature>
<dbReference type="Pfam" id="PF00982">
    <property type="entry name" value="Glyco_transf_20"/>
    <property type="match status" value="1"/>
</dbReference>
<dbReference type="PANTHER" id="PTHR10788:SF123">
    <property type="entry name" value="TREHALOSE-PHOSPHATASE"/>
    <property type="match status" value="1"/>
</dbReference>
<proteinExistence type="inferred from homology"/>
<dbReference type="NCBIfam" id="TIGR00685">
    <property type="entry name" value="T6PP"/>
    <property type="match status" value="1"/>
</dbReference>
<feature type="region of interest" description="Disordered" evidence="3">
    <location>
        <begin position="1"/>
        <end position="68"/>
    </location>
</feature>
<dbReference type="InterPro" id="IPR006379">
    <property type="entry name" value="HAD-SF_hydro_IIB"/>
</dbReference>
<dbReference type="InterPro" id="IPR036412">
    <property type="entry name" value="HAD-like_sf"/>
</dbReference>
<feature type="compositionally biased region" description="Polar residues" evidence="3">
    <location>
        <begin position="212"/>
        <end position="229"/>
    </location>
</feature>
<dbReference type="Proteomes" id="UP001302367">
    <property type="component" value="Chromosome 8"/>
</dbReference>
<feature type="region of interest" description="Disordered" evidence="3">
    <location>
        <begin position="1001"/>
        <end position="1077"/>
    </location>
</feature>
<dbReference type="GeneID" id="35434368"/>
<feature type="compositionally biased region" description="Basic and acidic residues" evidence="3">
    <location>
        <begin position="1"/>
        <end position="13"/>
    </location>
</feature>
<dbReference type="CDD" id="cd01627">
    <property type="entry name" value="HAD_TPP"/>
    <property type="match status" value="1"/>
</dbReference>
<evidence type="ECO:0000313" key="5">
    <source>
        <dbReference type="Proteomes" id="UP001302367"/>
    </source>
</evidence>
<dbReference type="Gene3D" id="3.40.50.2000">
    <property type="entry name" value="Glycogen Phosphorylase B"/>
    <property type="match status" value="2"/>
</dbReference>
<evidence type="ECO:0000256" key="2">
    <source>
        <dbReference type="ARBA" id="ARBA00006330"/>
    </source>
</evidence>
<dbReference type="Pfam" id="PF02358">
    <property type="entry name" value="Trehalose_PPase"/>
    <property type="match status" value="1"/>
</dbReference>
<feature type="compositionally biased region" description="Basic and acidic residues" evidence="3">
    <location>
        <begin position="1062"/>
        <end position="1075"/>
    </location>
</feature>
<evidence type="ECO:0000256" key="1">
    <source>
        <dbReference type="ARBA" id="ARBA00005409"/>
    </source>
</evidence>
<dbReference type="CDD" id="cd03788">
    <property type="entry name" value="GT20_TPS"/>
    <property type="match status" value="1"/>
</dbReference>
<gene>
    <name evidence="4" type="ORF">RHO25_011947</name>
</gene>
<name>A0ABZ0P664_CERBT</name>
<dbReference type="Gene3D" id="3.30.70.1020">
    <property type="entry name" value="Trehalose-6-phosphate phosphatase related protein, domain 2"/>
    <property type="match status" value="1"/>
</dbReference>
<feature type="compositionally biased region" description="Low complexity" evidence="3">
    <location>
        <begin position="1052"/>
        <end position="1061"/>
    </location>
</feature>
<sequence>MQQWEQFERELVKRGWRMSPITRPTAERQDSTLPAHLREDVTSIPVTPTVSNEAYVPPSTGSALTRDPPTHVLEAIGAAGQQEYFSDRPGPSTDPNSAQRATDGAKNGEDILRRLSLTGPTSTTDYDSIDPRTAHPSLGLTGNIISANFAVPYKVGYTTSGEWELQQRRGTSALFDSFSWLASEKSPWKHTLVGWTGEIDRVIRRKDDDHSAGTNGITSMDSVPLSKQSAPIPVNKGEKSPQPTELSELHVPLADRRKLERKLAAESGGHVSPVWLWDDIDDNEVATFRNQARWRRYAEHELFTLFHYKQNEPSDGRALRKTWADYCLLNKTFADHIVSIYTPGDIILIHDYHLLLLPSLLRQRLPNVYIGFFLHVPFPSSEYYRCLTRRKEILEGVLGSNMIGFQAYSYARHFSSCCTRILSFASSSAGVDAYGAHVPVDVFPIGINAEATIKAAFESPGVETKIQSLREQYHGKQIIVGRDRLDTVRGVAQKLQAFEIFLERHPDMHDKVVLIQVTSPTSIEDRDDKGDKTANKISELVARINGTYGSLSFTPVQHYPQYLSEEEYFALLRIADLGLITSVRDGMNTTALEYVACQRDNHGPLIISEFSGTAGSLADAIHINPWDLGGTADEIYAALQMGREEREQKHQLLNQHVTTNTVQYWTSSYIKRLLTNLASYDQSFVTPVLDRAKLLQRYRNSSRRLFMFDYDGTLTPIVNDPNSAIPSDRVIRSLKTLASDPKNQVWIISGRDQQFLDEWMGHIPELGLSAEHGAFMRPPNSNNWENLTKTLDMSWQEDVMKVFTRYSEQTQGSFIERKKIAVTWHYRRADPELGPYRARECQRYLQQTVAREYEVEVMTGKANLEVRPRFVNKGEIARRLVIEYGMEPSKAPDFVLCAGDDFTDEDMFRSLGQSHLPQDHRFAVTVGAKTKQTLASWHLLEPADVISCIALLNGSADGGNVGAVAALDASITSMQCHRLALRAVCRASNAYDPSRALRSAFGTATPRREHNDRIPSAWEPTEWEELPDTVRQQETAGVKDAEPNTEHEDSPTASAEATKTTSKQDARATSGERKHMQIVRRIKTRAQGNEAAKTEVTSLQQYVRGILRRQVARAEAFPPSGRGDVPSAAMSDERLWLPHLNGKLFVGADKWQPEIVNLALLNRRLHEDKRYTEEWSPHEKGQIGAAFDYRPRVVQPRTPVIGEDVSPPAPWETAPKGRREGNLRGIAYAEHEFEKAIARFVNYMKPTPLETFARKTAAKEVMSFIQETLRGHQNIAAELQGSEKTGLAMPTSDIDIRVWEQSDEEVPYRAKPYVLGKRILKSMRPLEYALRKHPERFVLVTFRDGLHPIINFQHRPSGLDFQIVAGRPSYLQEDAVAKYLSEIPQLRALFTVVRTFFDVRGLLPVYSGGIGSYGCFVMLIPPILRAKKTLSAPVLGLLRRVFAFYRPCNVVDPTNYGVSCFPRQIFKKHDPDHVYDLFARYAERRGDPIRAGQWRIGQRRKYLPYLLTLQDPANPNNDLGARTYAIKHILATFMRARRDLRRWKVRMARDPQTPYEPFLEQLVGRPDLLYREQRQALEEYGRAVKDGKEPSYLTEDEAAQLLHGHGFGDGHKGALIRKVWE</sequence>
<dbReference type="Gene3D" id="3.40.50.1000">
    <property type="entry name" value="HAD superfamily/HAD-like"/>
    <property type="match status" value="1"/>
</dbReference>
<accession>A0ABZ0P664</accession>
<protein>
    <recommendedName>
        <fullName evidence="6">Trehalose-phosphatase</fullName>
    </recommendedName>
</protein>
<dbReference type="InterPro" id="IPR003337">
    <property type="entry name" value="Trehalose_PPase"/>
</dbReference>
<keyword evidence="5" id="KW-1185">Reference proteome</keyword>
<dbReference type="NCBIfam" id="TIGR01484">
    <property type="entry name" value="HAD-SF-IIB"/>
    <property type="match status" value="1"/>
</dbReference>
<dbReference type="SUPFAM" id="SSF53756">
    <property type="entry name" value="UDP-Glycosyltransferase/glycogen phosphorylase"/>
    <property type="match status" value="1"/>
</dbReference>
<dbReference type="InterPro" id="IPR001830">
    <property type="entry name" value="Glyco_trans_20"/>
</dbReference>
<evidence type="ECO:0000256" key="3">
    <source>
        <dbReference type="SAM" id="MobiDB-lite"/>
    </source>
</evidence>
<dbReference type="InterPro" id="IPR043519">
    <property type="entry name" value="NT_sf"/>
</dbReference>
<feature type="region of interest" description="Disordered" evidence="3">
    <location>
        <begin position="1199"/>
        <end position="1218"/>
    </location>
</feature>
<dbReference type="SUPFAM" id="SSF81631">
    <property type="entry name" value="PAP/OAS1 substrate-binding domain"/>
    <property type="match status" value="1"/>
</dbReference>
<comment type="similarity">
    <text evidence="1">In the N-terminal section; belongs to the glycosyltransferase 20 family.</text>
</comment>
<feature type="compositionally biased region" description="Basic and acidic residues" evidence="3">
    <location>
        <begin position="25"/>
        <end position="41"/>
    </location>
</feature>
<feature type="region of interest" description="Disordered" evidence="3">
    <location>
        <begin position="83"/>
        <end position="108"/>
    </location>
</feature>
<dbReference type="Gene3D" id="3.30.460.10">
    <property type="entry name" value="Beta Polymerase, domain 2"/>
    <property type="match status" value="1"/>
</dbReference>
<evidence type="ECO:0008006" key="6">
    <source>
        <dbReference type="Google" id="ProtNLM"/>
    </source>
</evidence>
<dbReference type="Gene3D" id="1.10.1410.10">
    <property type="match status" value="1"/>
</dbReference>
<evidence type="ECO:0000313" key="4">
    <source>
        <dbReference type="EMBL" id="WPB07286.1"/>
    </source>
</evidence>
<dbReference type="SUPFAM" id="SSF56784">
    <property type="entry name" value="HAD-like"/>
    <property type="match status" value="1"/>
</dbReference>
<feature type="compositionally biased region" description="Basic and acidic residues" evidence="3">
    <location>
        <begin position="1037"/>
        <end position="1050"/>
    </location>
</feature>
<dbReference type="PANTHER" id="PTHR10788">
    <property type="entry name" value="TREHALOSE-6-PHOSPHATE SYNTHASE"/>
    <property type="match status" value="1"/>
</dbReference>
<dbReference type="InterPro" id="IPR023214">
    <property type="entry name" value="HAD_sf"/>
</dbReference>
<organism evidence="4 5">
    <name type="scientific">Cercospora beticola</name>
    <name type="common">Sugarbeet leaf spot fungus</name>
    <dbReference type="NCBI Taxonomy" id="122368"/>
    <lineage>
        <taxon>Eukaryota</taxon>
        <taxon>Fungi</taxon>
        <taxon>Dikarya</taxon>
        <taxon>Ascomycota</taxon>
        <taxon>Pezizomycotina</taxon>
        <taxon>Dothideomycetes</taxon>
        <taxon>Dothideomycetidae</taxon>
        <taxon>Mycosphaerellales</taxon>
        <taxon>Mycosphaerellaceae</taxon>
        <taxon>Cercospora</taxon>
    </lineage>
</organism>